<gene>
    <name evidence="5" type="ORF">AWC12_18715</name>
</gene>
<name>A0A1X1WJ85_MYCIR</name>
<dbReference type="InterPro" id="IPR052336">
    <property type="entry name" value="MlaD_Phospholipid_Transporter"/>
</dbReference>
<dbReference type="Pfam" id="PF02470">
    <property type="entry name" value="MlaD"/>
    <property type="match status" value="1"/>
</dbReference>
<evidence type="ECO:0000256" key="1">
    <source>
        <dbReference type="SAM" id="MobiDB-lite"/>
    </source>
</evidence>
<feature type="domain" description="Mce/MlaD" evidence="3">
    <location>
        <begin position="34"/>
        <end position="108"/>
    </location>
</feature>
<dbReference type="NCBIfam" id="TIGR00996">
    <property type="entry name" value="Mtu_fam_mce"/>
    <property type="match status" value="1"/>
</dbReference>
<evidence type="ECO:0000259" key="3">
    <source>
        <dbReference type="Pfam" id="PF02470"/>
    </source>
</evidence>
<dbReference type="Pfam" id="PF11887">
    <property type="entry name" value="Mce4_CUP1"/>
    <property type="match status" value="1"/>
</dbReference>
<dbReference type="InterPro" id="IPR024516">
    <property type="entry name" value="Mce_C"/>
</dbReference>
<dbReference type="GO" id="GO:0005576">
    <property type="term" value="C:extracellular region"/>
    <property type="evidence" value="ECO:0007669"/>
    <property type="project" value="TreeGrafter"/>
</dbReference>
<feature type="transmembrane region" description="Helical" evidence="2">
    <location>
        <begin position="7"/>
        <end position="28"/>
    </location>
</feature>
<feature type="region of interest" description="Disordered" evidence="1">
    <location>
        <begin position="382"/>
        <end position="467"/>
    </location>
</feature>
<reference evidence="5 6" key="1">
    <citation type="submission" date="2016-01" db="EMBL/GenBank/DDBJ databases">
        <title>The new phylogeny of the genus Mycobacterium.</title>
        <authorList>
            <person name="Tarcisio F."/>
            <person name="Conor M."/>
            <person name="Antonella G."/>
            <person name="Elisabetta G."/>
            <person name="Giulia F.S."/>
            <person name="Sara T."/>
            <person name="Anna F."/>
            <person name="Clotilde B."/>
            <person name="Roberto B."/>
            <person name="Veronica D.S."/>
            <person name="Fabio R."/>
            <person name="Monica P."/>
            <person name="Olivier J."/>
            <person name="Enrico T."/>
            <person name="Nicola S."/>
        </authorList>
    </citation>
    <scope>NUCLEOTIDE SEQUENCE [LARGE SCALE GENOMIC DNA]</scope>
    <source>
        <strain evidence="5 6">DSM 45541</strain>
    </source>
</reference>
<dbReference type="PANTHER" id="PTHR33371:SF4">
    <property type="entry name" value="INTERMEMBRANE PHOSPHOLIPID TRANSPORT SYSTEM BINDING PROTEIN MLAD"/>
    <property type="match status" value="1"/>
</dbReference>
<dbReference type="InterPro" id="IPR005693">
    <property type="entry name" value="Mce"/>
</dbReference>
<dbReference type="AlphaFoldDB" id="A0A1X1WJ85"/>
<feature type="compositionally biased region" description="Pro residues" evidence="1">
    <location>
        <begin position="414"/>
        <end position="428"/>
    </location>
</feature>
<evidence type="ECO:0000256" key="2">
    <source>
        <dbReference type="SAM" id="Phobius"/>
    </source>
</evidence>
<sequence length="467" mass="48762">MMTHRRAVWVIAMMLAVSLTGGIATMVYQRALGPRTVTAHFPNVTGLYPGDEVRVAGVKIGSVEAVTPNGDQVDIELAVGHNIPIPADVNAVIVAPNLVSARFVQLTPAYVDEGPLLPDHGVIPLERTAVPVEWDEVKRQLTRLATELGPATPEGDTSISRFIDGTANAMGGNGAKLREALTQLAGAGRLLSDNSSDIVAVIKGLQTFITALRDSNEQIVQFQGRLATLSSVLDGSRSDLDAALRDVAEVVVEVQRFIAGTRDQTVEQVQRLTNVTQNLVDHKKDLEQILHVAPTALANTVNFFDPRDGGINGVFGLNNFSNPVSFICSAIGAVENVTAPETSKLCAQYLGPALNTINFNYLPFPVNPYLAGVPSPSQMIYTEPGLAPGGSGGKPGPPETPPAVSAYTGAGDVAPPPGYGPPPAPPSSLPELLLPATTLPPPPVPGPLLPAEATPAPPPAPVDGTPP</sequence>
<evidence type="ECO:0000313" key="5">
    <source>
        <dbReference type="EMBL" id="ORV86600.1"/>
    </source>
</evidence>
<dbReference type="PANTHER" id="PTHR33371">
    <property type="entry name" value="INTERMEMBRANE PHOSPHOLIPID TRANSPORT SYSTEM BINDING PROTEIN MLAD-RELATED"/>
    <property type="match status" value="1"/>
</dbReference>
<accession>A0A1X1WJ85</accession>
<feature type="domain" description="Mammalian cell entry C-terminal" evidence="4">
    <location>
        <begin position="117"/>
        <end position="293"/>
    </location>
</feature>
<protein>
    <submittedName>
        <fullName evidence="5">Mammalian cell entry protein</fullName>
    </submittedName>
</protein>
<keyword evidence="2" id="KW-1133">Transmembrane helix</keyword>
<evidence type="ECO:0000259" key="4">
    <source>
        <dbReference type="Pfam" id="PF11887"/>
    </source>
</evidence>
<keyword evidence="2" id="KW-0472">Membrane</keyword>
<feature type="compositionally biased region" description="Pro residues" evidence="1">
    <location>
        <begin position="438"/>
        <end position="448"/>
    </location>
</feature>
<evidence type="ECO:0000313" key="6">
    <source>
        <dbReference type="Proteomes" id="UP000193622"/>
    </source>
</evidence>
<proteinExistence type="predicted"/>
<organism evidence="5 6">
    <name type="scientific">Mycolicibacterium iranicum</name>
    <name type="common">Mycobacterium iranicum</name>
    <dbReference type="NCBI Taxonomy" id="912594"/>
    <lineage>
        <taxon>Bacteria</taxon>
        <taxon>Bacillati</taxon>
        <taxon>Actinomycetota</taxon>
        <taxon>Actinomycetes</taxon>
        <taxon>Mycobacteriales</taxon>
        <taxon>Mycobacteriaceae</taxon>
        <taxon>Mycolicibacterium</taxon>
    </lineage>
</organism>
<dbReference type="RefSeq" id="WP_085175991.1">
    <property type="nucleotide sequence ID" value="NZ_LQPC01000035.1"/>
</dbReference>
<dbReference type="EMBL" id="LQPC01000035">
    <property type="protein sequence ID" value="ORV86600.1"/>
    <property type="molecule type" value="Genomic_DNA"/>
</dbReference>
<dbReference type="InterPro" id="IPR003399">
    <property type="entry name" value="Mce/MlaD"/>
</dbReference>
<feature type="compositionally biased region" description="Pro residues" evidence="1">
    <location>
        <begin position="455"/>
        <end position="467"/>
    </location>
</feature>
<dbReference type="Proteomes" id="UP000193622">
    <property type="component" value="Unassembled WGS sequence"/>
</dbReference>
<comment type="caution">
    <text evidence="5">The sequence shown here is derived from an EMBL/GenBank/DDBJ whole genome shotgun (WGS) entry which is preliminary data.</text>
</comment>
<keyword evidence="2" id="KW-0812">Transmembrane</keyword>